<gene>
    <name evidence="1" type="ORF">BBN53_16200</name>
    <name evidence="2" type="ORF">ERS370011_01699</name>
</gene>
<evidence type="ECO:0000313" key="4">
    <source>
        <dbReference type="Proteomes" id="UP000092950"/>
    </source>
</evidence>
<reference evidence="2 3" key="1">
    <citation type="submission" date="2015-09" db="EMBL/GenBank/DDBJ databases">
        <authorList>
            <person name="Jackson K.R."/>
            <person name="Lunt B.L."/>
            <person name="Fisher J.N.B."/>
            <person name="Gardner A.V."/>
            <person name="Bailey M.E."/>
            <person name="Deus L.M."/>
            <person name="Earl A.S."/>
            <person name="Gibby P.D."/>
            <person name="Hartmann K.A."/>
            <person name="Liu J.E."/>
            <person name="Manci A.M."/>
            <person name="Nielsen D.A."/>
            <person name="Solomon M.B."/>
            <person name="Breakwell D.P."/>
            <person name="Burnett S.H."/>
            <person name="Grose J.H."/>
        </authorList>
    </citation>
    <scope>NUCLEOTIDE SEQUENCE [LARGE SCALE GENOMIC DNA]</scope>
    <source>
        <strain evidence="2 3">2789STDY5608636</strain>
    </source>
</reference>
<sequence>MYNKCVVITFDPAKDSSNQRKHGVSLADAGAFEWDDAVVREDTRREYGERRMVALGYIGVRLYCAIYVDRGEERRIISLRKANSREVKHYAEA</sequence>
<dbReference type="InterPro" id="IPR007460">
    <property type="entry name" value="BrnT_toxin"/>
</dbReference>
<protein>
    <submittedName>
        <fullName evidence="2">Protein of uncharacterized function (DUF497)</fullName>
    </submittedName>
</protein>
<dbReference type="Proteomes" id="UP000092950">
    <property type="component" value="Chromosome"/>
</dbReference>
<accession>A0A0M7EJA8</accession>
<dbReference type="Proteomes" id="UP000053096">
    <property type="component" value="Unassembled WGS sequence"/>
</dbReference>
<reference evidence="1 4" key="2">
    <citation type="submission" date="2016-07" db="EMBL/GenBank/DDBJ databases">
        <title>Complete genome sequences of Bordetella pseudohinzii.</title>
        <authorList>
            <person name="Spilker T."/>
            <person name="Darrah R."/>
            <person name="LiPuma J.J."/>
        </authorList>
    </citation>
    <scope>NUCLEOTIDE SEQUENCE [LARGE SCALE GENOMIC DNA]</scope>
    <source>
        <strain evidence="1 4">HI4681</strain>
    </source>
</reference>
<dbReference type="EMBL" id="CP016440">
    <property type="protein sequence ID" value="ANY17281.1"/>
    <property type="molecule type" value="Genomic_DNA"/>
</dbReference>
<proteinExistence type="predicted"/>
<dbReference type="KEGG" id="bpdz:BBN53_16200"/>
<keyword evidence="4" id="KW-1185">Reference proteome</keyword>
<dbReference type="RefSeq" id="WP_043213647.1">
    <property type="nucleotide sequence ID" value="NZ_CAJGUP010000026.1"/>
</dbReference>
<accession>A0A0J6BRJ3</accession>
<dbReference type="InterPro" id="IPR038573">
    <property type="entry name" value="BrnT_sf"/>
</dbReference>
<dbReference type="EMBL" id="CYTV01000004">
    <property type="protein sequence ID" value="CUI68133.1"/>
    <property type="molecule type" value="Genomic_DNA"/>
</dbReference>
<name>A0A0J6BRJ3_9BORD</name>
<dbReference type="Gene3D" id="3.10.450.530">
    <property type="entry name" value="Ribonuclease toxin, BrnT, of type II toxin-antitoxin system"/>
    <property type="match status" value="1"/>
</dbReference>
<evidence type="ECO:0000313" key="2">
    <source>
        <dbReference type="EMBL" id="CUI68133.1"/>
    </source>
</evidence>
<evidence type="ECO:0000313" key="3">
    <source>
        <dbReference type="Proteomes" id="UP000053096"/>
    </source>
</evidence>
<dbReference type="AlphaFoldDB" id="A0A0J6BRJ3"/>
<evidence type="ECO:0000313" key="1">
    <source>
        <dbReference type="EMBL" id="ANY17281.1"/>
    </source>
</evidence>
<organism evidence="2 3">
    <name type="scientific">Bordetella pseudohinzii</name>
    <dbReference type="NCBI Taxonomy" id="1331258"/>
    <lineage>
        <taxon>Bacteria</taxon>
        <taxon>Pseudomonadati</taxon>
        <taxon>Pseudomonadota</taxon>
        <taxon>Betaproteobacteria</taxon>
        <taxon>Burkholderiales</taxon>
        <taxon>Alcaligenaceae</taxon>
        <taxon>Bordetella</taxon>
    </lineage>
</organism>
<dbReference type="Pfam" id="PF04365">
    <property type="entry name" value="BrnT_toxin"/>
    <property type="match status" value="1"/>
</dbReference>